<feature type="domain" description="Plastocyanin-like" evidence="14">
    <location>
        <begin position="219"/>
        <end position="331"/>
    </location>
</feature>
<evidence type="ECO:0000256" key="5">
    <source>
        <dbReference type="ARBA" id="ARBA00011882"/>
    </source>
</evidence>
<keyword evidence="17" id="KW-1185">Reference proteome</keyword>
<proteinExistence type="inferred from homology"/>
<evidence type="ECO:0000259" key="15">
    <source>
        <dbReference type="Pfam" id="PF07732"/>
    </source>
</evidence>
<feature type="transmembrane region" description="Helical" evidence="13">
    <location>
        <begin position="21"/>
        <end position="38"/>
    </location>
</feature>
<dbReference type="GO" id="GO:0050421">
    <property type="term" value="F:nitrite reductase (NO-forming) activity"/>
    <property type="evidence" value="ECO:0007669"/>
    <property type="project" value="UniProtKB-EC"/>
</dbReference>
<comment type="subunit">
    <text evidence="4">Homotrimer.</text>
</comment>
<evidence type="ECO:0000256" key="6">
    <source>
        <dbReference type="ARBA" id="ARBA00017290"/>
    </source>
</evidence>
<dbReference type="Proteomes" id="UP000053372">
    <property type="component" value="Unassembled WGS sequence"/>
</dbReference>
<dbReference type="InterPro" id="IPR011707">
    <property type="entry name" value="Cu-oxidase-like_N"/>
</dbReference>
<dbReference type="EC" id="1.7.2.1" evidence="5"/>
<dbReference type="EMBL" id="LMTZ01000096">
    <property type="protein sequence ID" value="KST66502.1"/>
    <property type="molecule type" value="Genomic_DNA"/>
</dbReference>
<dbReference type="Pfam" id="PF07731">
    <property type="entry name" value="Cu-oxidase_2"/>
    <property type="match status" value="1"/>
</dbReference>
<name>A0A0V7ZQL9_9CYAN</name>
<dbReference type="AlphaFoldDB" id="A0A0V7ZQL9"/>
<gene>
    <name evidence="16" type="ORF">BC008_43000</name>
</gene>
<keyword evidence="8" id="KW-0677">Repeat</keyword>
<dbReference type="Gene3D" id="2.60.40.420">
    <property type="entry name" value="Cupredoxins - blue copper proteins"/>
    <property type="match status" value="2"/>
</dbReference>
<evidence type="ECO:0000256" key="11">
    <source>
        <dbReference type="ARBA" id="ARBA00049340"/>
    </source>
</evidence>
<accession>A0A0V7ZQL9</accession>
<comment type="cofactor">
    <cofactor evidence="1 12">
        <name>Cu(+)</name>
        <dbReference type="ChEBI" id="CHEBI:49552"/>
    </cofactor>
</comment>
<dbReference type="InterPro" id="IPR045087">
    <property type="entry name" value="Cu-oxidase_fam"/>
</dbReference>
<feature type="domain" description="Plastocyanin-like" evidence="15">
    <location>
        <begin position="95"/>
        <end position="199"/>
    </location>
</feature>
<evidence type="ECO:0000256" key="1">
    <source>
        <dbReference type="ARBA" id="ARBA00001960"/>
    </source>
</evidence>
<feature type="binding site" description="type 1 copper site" evidence="12">
    <location>
        <position position="175"/>
    </location>
    <ligand>
        <name>Cu cation</name>
        <dbReference type="ChEBI" id="CHEBI:23378"/>
        <label>1</label>
    </ligand>
</feature>
<comment type="cofactor">
    <cofactor evidence="2 12">
        <name>Cu(2+)</name>
        <dbReference type="ChEBI" id="CHEBI:29036"/>
    </cofactor>
</comment>
<keyword evidence="13" id="KW-0472">Membrane</keyword>
<evidence type="ECO:0000256" key="2">
    <source>
        <dbReference type="ARBA" id="ARBA00001973"/>
    </source>
</evidence>
<keyword evidence="10 12" id="KW-0186">Copper</keyword>
<comment type="catalytic activity">
    <reaction evidence="11">
        <text>nitric oxide + Fe(III)-[cytochrome c] + H2O = Fe(II)-[cytochrome c] + nitrite + 2 H(+)</text>
        <dbReference type="Rhea" id="RHEA:15233"/>
        <dbReference type="Rhea" id="RHEA-COMP:10350"/>
        <dbReference type="Rhea" id="RHEA-COMP:14399"/>
        <dbReference type="ChEBI" id="CHEBI:15377"/>
        <dbReference type="ChEBI" id="CHEBI:15378"/>
        <dbReference type="ChEBI" id="CHEBI:16301"/>
        <dbReference type="ChEBI" id="CHEBI:16480"/>
        <dbReference type="ChEBI" id="CHEBI:29033"/>
        <dbReference type="ChEBI" id="CHEBI:29034"/>
        <dbReference type="EC" id="1.7.2.1"/>
    </reaction>
</comment>
<dbReference type="Pfam" id="PF07732">
    <property type="entry name" value="Cu-oxidase_3"/>
    <property type="match status" value="1"/>
</dbReference>
<dbReference type="RefSeq" id="WP_027840298.1">
    <property type="nucleotide sequence ID" value="NZ_LMTZ01000096.1"/>
</dbReference>
<feature type="binding site" description="type 1 copper site" evidence="12">
    <location>
        <position position="136"/>
    </location>
    <ligand>
        <name>Cu cation</name>
        <dbReference type="ChEBI" id="CHEBI:23378"/>
        <label>1</label>
    </ligand>
</feature>
<organism evidence="16 17">
    <name type="scientific">Mastigocoleus testarum BC008</name>
    <dbReference type="NCBI Taxonomy" id="371196"/>
    <lineage>
        <taxon>Bacteria</taxon>
        <taxon>Bacillati</taxon>
        <taxon>Cyanobacteriota</taxon>
        <taxon>Cyanophyceae</taxon>
        <taxon>Nostocales</taxon>
        <taxon>Hapalosiphonaceae</taxon>
        <taxon>Mastigocoleus</taxon>
    </lineage>
</organism>
<evidence type="ECO:0000256" key="3">
    <source>
        <dbReference type="ARBA" id="ARBA00010609"/>
    </source>
</evidence>
<keyword evidence="9" id="KW-0560">Oxidoreductase</keyword>
<evidence type="ECO:0000256" key="7">
    <source>
        <dbReference type="ARBA" id="ARBA00022723"/>
    </source>
</evidence>
<evidence type="ECO:0000313" key="16">
    <source>
        <dbReference type="EMBL" id="KST66502.1"/>
    </source>
</evidence>
<dbReference type="SUPFAM" id="SSF49503">
    <property type="entry name" value="Cupredoxins"/>
    <property type="match status" value="2"/>
</dbReference>
<evidence type="ECO:0000256" key="13">
    <source>
        <dbReference type="SAM" id="Phobius"/>
    </source>
</evidence>
<feature type="binding site" description="type 1 copper site" evidence="12">
    <location>
        <position position="184"/>
    </location>
    <ligand>
        <name>Cu cation</name>
        <dbReference type="ChEBI" id="CHEBI:23378"/>
        <label>1</label>
    </ligand>
</feature>
<evidence type="ECO:0000259" key="14">
    <source>
        <dbReference type="Pfam" id="PF07731"/>
    </source>
</evidence>
<dbReference type="GO" id="GO:0005507">
    <property type="term" value="F:copper ion binding"/>
    <property type="evidence" value="ECO:0007669"/>
    <property type="project" value="InterPro"/>
</dbReference>
<evidence type="ECO:0000313" key="17">
    <source>
        <dbReference type="Proteomes" id="UP000053372"/>
    </source>
</evidence>
<comment type="caution">
    <text evidence="16">The sequence shown here is derived from an EMBL/GenBank/DDBJ whole genome shotgun (WGS) entry which is preliminary data.</text>
</comment>
<evidence type="ECO:0000256" key="4">
    <source>
        <dbReference type="ARBA" id="ARBA00011233"/>
    </source>
</evidence>
<dbReference type="PANTHER" id="PTHR11709">
    <property type="entry name" value="MULTI-COPPER OXIDASE"/>
    <property type="match status" value="1"/>
</dbReference>
<dbReference type="InterPro" id="IPR001287">
    <property type="entry name" value="NO2-reductase_Cu"/>
</dbReference>
<dbReference type="OrthoDB" id="9757546at2"/>
<evidence type="ECO:0000256" key="12">
    <source>
        <dbReference type="PIRSR" id="PIRSR601287-1"/>
    </source>
</evidence>
<keyword evidence="13" id="KW-0812">Transmembrane</keyword>
<keyword evidence="7 12" id="KW-0479">Metal-binding</keyword>
<keyword evidence="13" id="KW-1133">Transmembrane helix</keyword>
<dbReference type="PRINTS" id="PR00695">
    <property type="entry name" value="CUNO2RDTASE"/>
</dbReference>
<dbReference type="PANTHER" id="PTHR11709:SF394">
    <property type="entry name" value="FI03373P-RELATED"/>
    <property type="match status" value="1"/>
</dbReference>
<evidence type="ECO:0000256" key="8">
    <source>
        <dbReference type="ARBA" id="ARBA00022737"/>
    </source>
</evidence>
<dbReference type="InterPro" id="IPR008972">
    <property type="entry name" value="Cupredoxin"/>
</dbReference>
<sequence>MSKNFVLGQDKLWTRRNLLKMGLMGSAVIMSAGLWQFVNSHARLPVRVPPIDASTANNLFNPMHLLRDFDYGTLKQENGRTIREFKVTATNSLIELNNVVSFNAWTFNNRIPGPTLRAKQGDRIRIIFENKGGHSHSMHFHGIHPANVDGVRPVTNGKSTIYEFDAEPYGVQLYHCHIEPVTRHISKGLYGMFIIDPPQPRPPADEMVLVMGGYDINDDDRNELYAFNGYPEYYSRNPIRIYQNQLVRLYVLNMIEFDVAATFHLHANFFQVYPTGMTLKPTHETDVITMGTAQRHILEFSYKYTGKYMFHPHQDFIAEHGCIGEFEVLPQNQSNLSSKTI</sequence>
<evidence type="ECO:0000256" key="9">
    <source>
        <dbReference type="ARBA" id="ARBA00023002"/>
    </source>
</evidence>
<feature type="binding site" description="type 1 copper site" evidence="12">
    <location>
        <position position="141"/>
    </location>
    <ligand>
        <name>Cu cation</name>
        <dbReference type="ChEBI" id="CHEBI:23378"/>
        <label>1</label>
    </ligand>
</feature>
<dbReference type="CDD" id="cd11024">
    <property type="entry name" value="CuRO_1_2DMCO_NIR_like"/>
    <property type="match status" value="1"/>
</dbReference>
<reference evidence="16 17" key="1">
    <citation type="journal article" date="2015" name="Genome Announc.">
        <title>Draft Genome of the Euendolithic (true boring) Cyanobacterium Mastigocoleus testarum strain BC008.</title>
        <authorList>
            <person name="Guida B.S."/>
            <person name="Garcia-Pichel F."/>
        </authorList>
    </citation>
    <scope>NUCLEOTIDE SEQUENCE [LARGE SCALE GENOMIC DNA]</scope>
    <source>
        <strain evidence="16 17">BC008</strain>
    </source>
</reference>
<dbReference type="InterPro" id="IPR011706">
    <property type="entry name" value="Cu-oxidase_C"/>
</dbReference>
<comment type="similarity">
    <text evidence="3">Belongs to the multicopper oxidase family.</text>
</comment>
<protein>
    <recommendedName>
        <fullName evidence="6">Copper-containing nitrite reductase</fullName>
        <ecNumber evidence="5">1.7.2.1</ecNumber>
    </recommendedName>
</protein>
<feature type="binding site" description="type 1 copper site" evidence="12">
    <location>
        <position position="176"/>
    </location>
    <ligand>
        <name>Cu cation</name>
        <dbReference type="ChEBI" id="CHEBI:23378"/>
        <label>1</label>
    </ligand>
</feature>
<evidence type="ECO:0000256" key="10">
    <source>
        <dbReference type="ARBA" id="ARBA00023008"/>
    </source>
</evidence>